<keyword evidence="4" id="KW-0159">Chromosome partition</keyword>
<feature type="compositionally biased region" description="Polar residues" evidence="7">
    <location>
        <begin position="17"/>
        <end position="28"/>
    </location>
</feature>
<dbReference type="SUPFAM" id="SSF46785">
    <property type="entry name" value="Winged helix' DNA-binding domain"/>
    <property type="match status" value="1"/>
</dbReference>
<evidence type="ECO:0000259" key="8">
    <source>
        <dbReference type="Pfam" id="PF04824"/>
    </source>
</evidence>
<dbReference type="GO" id="GO:1990414">
    <property type="term" value="P:replication-born double-strand break repair via sister chromatid exchange"/>
    <property type="evidence" value="ECO:0007669"/>
    <property type="project" value="TreeGrafter"/>
</dbReference>
<evidence type="ECO:0000256" key="7">
    <source>
        <dbReference type="SAM" id="MobiDB-lite"/>
    </source>
</evidence>
<dbReference type="Pfam" id="PF04824">
    <property type="entry name" value="Rad21_Rec8"/>
    <property type="match status" value="1"/>
</dbReference>
<dbReference type="FunFam" id="1.10.10.580:FF:000002">
    <property type="entry name" value="Sister chromatid cohesion 1 protein 4"/>
    <property type="match status" value="1"/>
</dbReference>
<dbReference type="AlphaFoldDB" id="A0A7J7LGT3"/>
<evidence type="ECO:0000313" key="11">
    <source>
        <dbReference type="Proteomes" id="UP000541444"/>
    </source>
</evidence>
<evidence type="ECO:0000256" key="5">
    <source>
        <dbReference type="ARBA" id="ARBA00023242"/>
    </source>
</evidence>
<keyword evidence="3" id="KW-0132">Cell division</keyword>
<dbReference type="GO" id="GO:0008278">
    <property type="term" value="C:cohesin complex"/>
    <property type="evidence" value="ECO:0007669"/>
    <property type="project" value="InterPro"/>
</dbReference>
<protein>
    <recommendedName>
        <fullName evidence="12">Sister chromatid cohesion 1 protein 3</fullName>
    </recommendedName>
</protein>
<keyword evidence="11" id="KW-1185">Reference proteome</keyword>
<dbReference type="OrthoDB" id="10071381at2759"/>
<dbReference type="Proteomes" id="UP000541444">
    <property type="component" value="Unassembled WGS sequence"/>
</dbReference>
<gene>
    <name evidence="10" type="ORF">GIB67_003216</name>
</gene>
<dbReference type="Gene3D" id="1.10.10.580">
    <property type="entry name" value="Structural maintenance of chromosome 1. Chain E"/>
    <property type="match status" value="1"/>
</dbReference>
<dbReference type="GO" id="GO:0005634">
    <property type="term" value="C:nucleus"/>
    <property type="evidence" value="ECO:0007669"/>
    <property type="project" value="UniProtKB-SubCell"/>
</dbReference>
<accession>A0A7J7LGT3</accession>
<dbReference type="InterPro" id="IPR023093">
    <property type="entry name" value="ScpA-like_C"/>
</dbReference>
<dbReference type="InterPro" id="IPR006909">
    <property type="entry name" value="Rad21/Rec8_C_eu"/>
</dbReference>
<organism evidence="10 11">
    <name type="scientific">Kingdonia uniflora</name>
    <dbReference type="NCBI Taxonomy" id="39325"/>
    <lineage>
        <taxon>Eukaryota</taxon>
        <taxon>Viridiplantae</taxon>
        <taxon>Streptophyta</taxon>
        <taxon>Embryophyta</taxon>
        <taxon>Tracheophyta</taxon>
        <taxon>Spermatophyta</taxon>
        <taxon>Magnoliopsida</taxon>
        <taxon>Ranunculales</taxon>
        <taxon>Circaeasteraceae</taxon>
        <taxon>Kingdonia</taxon>
    </lineage>
</organism>
<dbReference type="GO" id="GO:0007062">
    <property type="term" value="P:sister chromatid cohesion"/>
    <property type="evidence" value="ECO:0007669"/>
    <property type="project" value="InterPro"/>
</dbReference>
<evidence type="ECO:0008006" key="12">
    <source>
        <dbReference type="Google" id="ProtNLM"/>
    </source>
</evidence>
<sequence>MEDRGGSLSDCEGDPLKSSNNQPQTLSKQVADGDECERQNPPSLLKIKLMAMGIHNWDRKKPINQVPQGLKEGRLNLLNSTEDYSIFGTRANEESNSALAEKSNTPMKVLCPFETCNFKSCVLKCGNYENKEGICFESCHNGSIQEIGEVESSDGGAVNYSSAPKTDSAQLDPKEGSNCTKMDAEAEWTPNAVITQTDNELDKGKKAPILALPAEFEEGACSNSKKAAQPTLIKSCASLLSAPDRQRTSSLYLVGCFVGKRLAYPFVKETLTKLCDIGGDFFRSFPHRFAVHNFLARKSPLGTVWIAAHLQKNIRKSHVVDVDIPKSVDAIMVPAVPIALRLAAHLMFGVVRIYSRKTDYLFQECTELFDNIRLAFASIREINLPDDANCAPFQSITLPDNFELDELDLDTELAPDNHLRSQEEITLPDPIPVGGDSFVSVFIGDINMNISPPADIPEFRVSSMQEDTSPVVESVSLNDADPGPSNQAEQFKKRRLFEDFPEIEVRRDAVHESGFPYIAELDSQTSDIPMEIESENAMNKQPTLSPILELPLPELSPQSHLHANPVAFFPSANSLGNFGSPFSLGDILPPLAIAPTPISLEKKKGKSRKRKQLFDESVVLTNEFIKEGLKDASKLVKRRKKLPCSDLDLWRFSKKPRMEQMFLEPIIGGMAPGIQNIFKKEFISSMFCVLPEGDVSSEPRIVSPAPMNPDIEIEHPQNENSHVDNSFFNDLMPSPRRDEFTPIPASNLGSKSRTEILPTLETEPATYEHTASTVQIGSDIETPFTHLEEQPGFDLSDIQELQNSAEAKELDFLEVDNIQSGLEENEEANTLSARTRAVAQYLKNKSPATESSKDQPVNLSLQKILDGKTKKKCARMFYETMVLKTYQVIDVHQEKPYGDITLKIMKGKI</sequence>
<feature type="domain" description="Rad21/Rec8-like protein C-terminal eukaryotic" evidence="8">
    <location>
        <begin position="859"/>
        <end position="904"/>
    </location>
</feature>
<evidence type="ECO:0000256" key="3">
    <source>
        <dbReference type="ARBA" id="ARBA00022776"/>
    </source>
</evidence>
<evidence type="ECO:0000259" key="9">
    <source>
        <dbReference type="Pfam" id="PF04825"/>
    </source>
</evidence>
<comment type="subcellular location">
    <subcellularLocation>
        <location evidence="1">Nucleus</location>
    </subcellularLocation>
</comment>
<comment type="subunit">
    <text evidence="6">Component of the cohesin complex.</text>
</comment>
<feature type="compositionally biased region" description="Polar residues" evidence="7">
    <location>
        <begin position="159"/>
        <end position="169"/>
    </location>
</feature>
<dbReference type="InterPro" id="IPR039781">
    <property type="entry name" value="Rad21/Rec8-like"/>
</dbReference>
<reference evidence="10 11" key="1">
    <citation type="journal article" date="2020" name="IScience">
        <title>Genome Sequencing of the Endangered Kingdonia uniflora (Circaeasteraceae, Ranunculales) Reveals Potential Mechanisms of Evolutionary Specialization.</title>
        <authorList>
            <person name="Sun Y."/>
            <person name="Deng T."/>
            <person name="Zhang A."/>
            <person name="Moore M.J."/>
            <person name="Landis J.B."/>
            <person name="Lin N."/>
            <person name="Zhang H."/>
            <person name="Zhang X."/>
            <person name="Huang J."/>
            <person name="Zhang X."/>
            <person name="Sun H."/>
            <person name="Wang H."/>
        </authorList>
    </citation>
    <scope>NUCLEOTIDE SEQUENCE [LARGE SCALE GENOMIC DNA]</scope>
    <source>
        <strain evidence="10">TB1705</strain>
        <tissue evidence="10">Leaf</tissue>
    </source>
</reference>
<keyword evidence="3" id="KW-0498">Mitosis</keyword>
<dbReference type="InterPro" id="IPR006910">
    <property type="entry name" value="Rad21_Rec8_N"/>
</dbReference>
<keyword evidence="5" id="KW-0539">Nucleus</keyword>
<dbReference type="CDD" id="cd21793">
    <property type="entry name" value="Rad21_Rec8_M_AtSYN1-like"/>
    <property type="match status" value="1"/>
</dbReference>
<comment type="caution">
    <text evidence="10">The sequence shown here is derived from an EMBL/GenBank/DDBJ whole genome shotgun (WGS) entry which is preliminary data.</text>
</comment>
<feature type="region of interest" description="Disordered" evidence="7">
    <location>
        <begin position="153"/>
        <end position="177"/>
    </location>
</feature>
<dbReference type="PANTHER" id="PTHR12585:SF55">
    <property type="entry name" value="SISTER CHROMATID COHESION 1 PROTEIN 3"/>
    <property type="match status" value="1"/>
</dbReference>
<evidence type="ECO:0000256" key="4">
    <source>
        <dbReference type="ARBA" id="ARBA00022829"/>
    </source>
</evidence>
<evidence type="ECO:0000256" key="6">
    <source>
        <dbReference type="ARBA" id="ARBA00064543"/>
    </source>
</evidence>
<evidence type="ECO:0000256" key="2">
    <source>
        <dbReference type="ARBA" id="ARBA00009870"/>
    </source>
</evidence>
<name>A0A7J7LGT3_9MAGN</name>
<feature type="domain" description="Rad21/Rec8-like protein N-terminal" evidence="9">
    <location>
        <begin position="289"/>
        <end position="388"/>
    </location>
</feature>
<dbReference type="Pfam" id="PF04825">
    <property type="entry name" value="Rad21_Rec8_N"/>
    <property type="match status" value="1"/>
</dbReference>
<evidence type="ECO:0000313" key="10">
    <source>
        <dbReference type="EMBL" id="KAF6141845.1"/>
    </source>
</evidence>
<dbReference type="EMBL" id="JACGCM010002285">
    <property type="protein sequence ID" value="KAF6141845.1"/>
    <property type="molecule type" value="Genomic_DNA"/>
</dbReference>
<proteinExistence type="inferred from homology"/>
<dbReference type="GO" id="GO:0003682">
    <property type="term" value="F:chromatin binding"/>
    <property type="evidence" value="ECO:0007669"/>
    <property type="project" value="TreeGrafter"/>
</dbReference>
<dbReference type="PANTHER" id="PTHR12585">
    <property type="entry name" value="SCC1 / RAD21 FAMILY MEMBER"/>
    <property type="match status" value="1"/>
</dbReference>
<feature type="region of interest" description="Disordered" evidence="7">
    <location>
        <begin position="1"/>
        <end position="38"/>
    </location>
</feature>
<comment type="similarity">
    <text evidence="2">Belongs to the rad21 family.</text>
</comment>
<evidence type="ECO:0000256" key="1">
    <source>
        <dbReference type="ARBA" id="ARBA00004123"/>
    </source>
</evidence>
<dbReference type="GO" id="GO:0007059">
    <property type="term" value="P:chromosome segregation"/>
    <property type="evidence" value="ECO:0007669"/>
    <property type="project" value="UniProtKB-KW"/>
</dbReference>
<dbReference type="InterPro" id="IPR036390">
    <property type="entry name" value="WH_DNA-bd_sf"/>
</dbReference>
<keyword evidence="3" id="KW-0131">Cell cycle</keyword>